<proteinExistence type="predicted"/>
<gene>
    <name evidence="6" type="ORF">GCM10010412_077360</name>
</gene>
<dbReference type="PROSITE" id="PS50977">
    <property type="entry name" value="HTH_TETR_2"/>
    <property type="match status" value="1"/>
</dbReference>
<name>A0ABN3SZI1_9ACTN</name>
<sequence length="219" mass="23288">MSASKPDGRTARARATRARVTAAATELFVAAGYGATSVNAIAARAGVGEQTVYYAFGAKRAVLTAALDVAVAGDDEPIPTLERPWVREALAEPDPVEQIRRQVEGAGAIHLRAAALLDVVRSAAASDPDLAEVWADNVDRRLTVQRVFAEALAAKGALREELTVEDAADIALASLAPETYNLLVTGRGWPHARWQRWTTGALVHHLTTRACRNGVSAFV</sequence>
<dbReference type="Pfam" id="PF00440">
    <property type="entry name" value="TetR_N"/>
    <property type="match status" value="1"/>
</dbReference>
<evidence type="ECO:0000259" key="5">
    <source>
        <dbReference type="PROSITE" id="PS50977"/>
    </source>
</evidence>
<evidence type="ECO:0000256" key="4">
    <source>
        <dbReference type="PROSITE-ProRule" id="PRU00335"/>
    </source>
</evidence>
<evidence type="ECO:0000256" key="3">
    <source>
        <dbReference type="ARBA" id="ARBA00023163"/>
    </source>
</evidence>
<dbReference type="PRINTS" id="PR00455">
    <property type="entry name" value="HTHTETR"/>
</dbReference>
<reference evidence="6 7" key="1">
    <citation type="journal article" date="2019" name="Int. J. Syst. Evol. Microbiol.">
        <title>The Global Catalogue of Microorganisms (GCM) 10K type strain sequencing project: providing services to taxonomists for standard genome sequencing and annotation.</title>
        <authorList>
            <consortium name="The Broad Institute Genomics Platform"/>
            <consortium name="The Broad Institute Genome Sequencing Center for Infectious Disease"/>
            <person name="Wu L."/>
            <person name="Ma J."/>
        </authorList>
    </citation>
    <scope>NUCLEOTIDE SEQUENCE [LARGE SCALE GENOMIC DNA]</scope>
    <source>
        <strain evidence="6 7">JCM 6835</strain>
    </source>
</reference>
<accession>A0ABN3SZI1</accession>
<feature type="DNA-binding region" description="H-T-H motif" evidence="4">
    <location>
        <begin position="37"/>
        <end position="56"/>
    </location>
</feature>
<dbReference type="PANTHER" id="PTHR30055">
    <property type="entry name" value="HTH-TYPE TRANSCRIPTIONAL REGULATOR RUTR"/>
    <property type="match status" value="1"/>
</dbReference>
<feature type="domain" description="HTH tetR-type" evidence="5">
    <location>
        <begin position="14"/>
        <end position="74"/>
    </location>
</feature>
<dbReference type="PANTHER" id="PTHR30055:SF234">
    <property type="entry name" value="HTH-TYPE TRANSCRIPTIONAL REGULATOR BETI"/>
    <property type="match status" value="1"/>
</dbReference>
<dbReference type="Proteomes" id="UP001501666">
    <property type="component" value="Unassembled WGS sequence"/>
</dbReference>
<protein>
    <submittedName>
        <fullName evidence="6">TetR/AcrR family transcriptional regulator</fullName>
    </submittedName>
</protein>
<dbReference type="Gene3D" id="1.10.357.10">
    <property type="entry name" value="Tetracycline Repressor, domain 2"/>
    <property type="match status" value="1"/>
</dbReference>
<dbReference type="EMBL" id="BAAATE010000029">
    <property type="protein sequence ID" value="GAA2688642.1"/>
    <property type="molecule type" value="Genomic_DNA"/>
</dbReference>
<dbReference type="SUPFAM" id="SSF46689">
    <property type="entry name" value="Homeodomain-like"/>
    <property type="match status" value="1"/>
</dbReference>
<evidence type="ECO:0000256" key="2">
    <source>
        <dbReference type="ARBA" id="ARBA00023125"/>
    </source>
</evidence>
<keyword evidence="3" id="KW-0804">Transcription</keyword>
<evidence type="ECO:0000313" key="6">
    <source>
        <dbReference type="EMBL" id="GAA2688642.1"/>
    </source>
</evidence>
<dbReference type="InterPro" id="IPR001647">
    <property type="entry name" value="HTH_TetR"/>
</dbReference>
<keyword evidence="7" id="KW-1185">Reference proteome</keyword>
<dbReference type="InterPro" id="IPR036271">
    <property type="entry name" value="Tet_transcr_reg_TetR-rel_C_sf"/>
</dbReference>
<keyword evidence="2 4" id="KW-0238">DNA-binding</keyword>
<dbReference type="SUPFAM" id="SSF48498">
    <property type="entry name" value="Tetracyclin repressor-like, C-terminal domain"/>
    <property type="match status" value="1"/>
</dbReference>
<dbReference type="RefSeq" id="WP_346153652.1">
    <property type="nucleotide sequence ID" value="NZ_BAAATE010000029.1"/>
</dbReference>
<dbReference type="InterPro" id="IPR009057">
    <property type="entry name" value="Homeodomain-like_sf"/>
</dbReference>
<keyword evidence="1" id="KW-0805">Transcription regulation</keyword>
<comment type="caution">
    <text evidence="6">The sequence shown here is derived from an EMBL/GenBank/DDBJ whole genome shotgun (WGS) entry which is preliminary data.</text>
</comment>
<organism evidence="6 7">
    <name type="scientific">Nonomuraea recticatena</name>
    <dbReference type="NCBI Taxonomy" id="46178"/>
    <lineage>
        <taxon>Bacteria</taxon>
        <taxon>Bacillati</taxon>
        <taxon>Actinomycetota</taxon>
        <taxon>Actinomycetes</taxon>
        <taxon>Streptosporangiales</taxon>
        <taxon>Streptosporangiaceae</taxon>
        <taxon>Nonomuraea</taxon>
    </lineage>
</organism>
<evidence type="ECO:0000256" key="1">
    <source>
        <dbReference type="ARBA" id="ARBA00023015"/>
    </source>
</evidence>
<evidence type="ECO:0000313" key="7">
    <source>
        <dbReference type="Proteomes" id="UP001501666"/>
    </source>
</evidence>
<dbReference type="InterPro" id="IPR050109">
    <property type="entry name" value="HTH-type_TetR-like_transc_reg"/>
</dbReference>